<reference evidence="10 11" key="1">
    <citation type="submission" date="2023-08" db="EMBL/GenBank/DDBJ databases">
        <title>Black Yeasts Isolated from many extreme environments.</title>
        <authorList>
            <person name="Coleine C."/>
            <person name="Stajich J.E."/>
            <person name="Selbmann L."/>
        </authorList>
    </citation>
    <scope>NUCLEOTIDE SEQUENCE [LARGE SCALE GENOMIC DNA]</scope>
    <source>
        <strain evidence="10 11">CCFEE 5935</strain>
    </source>
</reference>
<feature type="domain" description="DUF202" evidence="9">
    <location>
        <begin position="204"/>
        <end position="279"/>
    </location>
</feature>
<dbReference type="GO" id="GO:0012505">
    <property type="term" value="C:endomembrane system"/>
    <property type="evidence" value="ECO:0007669"/>
    <property type="project" value="UniProtKB-SubCell"/>
</dbReference>
<evidence type="ECO:0000256" key="6">
    <source>
        <dbReference type="ARBA" id="ARBA00023002"/>
    </source>
</evidence>
<dbReference type="SUPFAM" id="SSF51735">
    <property type="entry name" value="NAD(P)-binding Rossmann-fold domains"/>
    <property type="match status" value="1"/>
</dbReference>
<dbReference type="PRINTS" id="PR00080">
    <property type="entry name" value="SDRFAMILY"/>
</dbReference>
<dbReference type="GO" id="GO:0048038">
    <property type="term" value="F:quinone binding"/>
    <property type="evidence" value="ECO:0007669"/>
    <property type="project" value="TreeGrafter"/>
</dbReference>
<dbReference type="InterPro" id="IPR036291">
    <property type="entry name" value="NAD(P)-bd_dom_sf"/>
</dbReference>
<keyword evidence="4" id="KW-0521">NADP</keyword>
<evidence type="ECO:0000256" key="5">
    <source>
        <dbReference type="ARBA" id="ARBA00022989"/>
    </source>
</evidence>
<evidence type="ECO:0000256" key="4">
    <source>
        <dbReference type="ARBA" id="ARBA00022857"/>
    </source>
</evidence>
<keyword evidence="5 8" id="KW-1133">Transmembrane helix</keyword>
<dbReference type="GeneID" id="89923358"/>
<dbReference type="RefSeq" id="XP_064662025.1">
    <property type="nucleotide sequence ID" value="XM_064799270.1"/>
</dbReference>
<dbReference type="InterPro" id="IPR020904">
    <property type="entry name" value="Sc_DH/Rdtase_CS"/>
</dbReference>
<dbReference type="Gene3D" id="3.40.50.720">
    <property type="entry name" value="NAD(P)-binding Rossmann-like Domain"/>
    <property type="match status" value="1"/>
</dbReference>
<keyword evidence="11" id="KW-1185">Reference proteome</keyword>
<name>A0AAV9PHZ6_9PEZI</name>
<keyword evidence="7 8" id="KW-0472">Membrane</keyword>
<dbReference type="Pfam" id="PF13561">
    <property type="entry name" value="adh_short_C2"/>
    <property type="match status" value="1"/>
</dbReference>
<evidence type="ECO:0000256" key="3">
    <source>
        <dbReference type="ARBA" id="ARBA00022692"/>
    </source>
</evidence>
<sequence>MSASGAKLALGDIDKAGLDETAKLCGTEPLVQIVDVASSEACSKFVDSTVESLGRIDFVFNCAGVNPTSLALTDTSDEYWDKLVNTNLKGTYSITRAAIPHLQPGASIVNVSSIMGLTAAKGFAIYNATKFGIIGFTKSMALELGSSQIRVNAIAPGYIDTPSNAGVVAGPEAVKKQEAQVSMGRMGTPAEVADVVAFLFGLARDLLASERTFLAWTRTGLGFIALGVALEKVEAFAAISPTLLHLEDSRTKIAAGFLVASGSACVGHGLIRYYRVMRQLQRGVFQPNVSGVNLVAATSIAIAFAGTLLVIENEASRSKSLVEEQDKQPTKK</sequence>
<dbReference type="InterPro" id="IPR003807">
    <property type="entry name" value="DUF202"/>
</dbReference>
<gene>
    <name evidence="10" type="ORF">LTR77_002011</name>
</gene>
<evidence type="ECO:0000313" key="10">
    <source>
        <dbReference type="EMBL" id="KAK5173330.1"/>
    </source>
</evidence>
<evidence type="ECO:0000256" key="2">
    <source>
        <dbReference type="ARBA" id="ARBA00006484"/>
    </source>
</evidence>
<dbReference type="PANTHER" id="PTHR42760">
    <property type="entry name" value="SHORT-CHAIN DEHYDROGENASES/REDUCTASES FAMILY MEMBER"/>
    <property type="match status" value="1"/>
</dbReference>
<dbReference type="GO" id="GO:0016616">
    <property type="term" value="F:oxidoreductase activity, acting on the CH-OH group of donors, NAD or NADP as acceptor"/>
    <property type="evidence" value="ECO:0007669"/>
    <property type="project" value="TreeGrafter"/>
</dbReference>
<protein>
    <recommendedName>
        <fullName evidence="9">DUF202 domain-containing protein</fullName>
    </recommendedName>
</protein>
<comment type="similarity">
    <text evidence="2">Belongs to the short-chain dehydrogenases/reductases (SDR) family.</text>
</comment>
<dbReference type="CDD" id="cd05233">
    <property type="entry name" value="SDR_c"/>
    <property type="match status" value="1"/>
</dbReference>
<dbReference type="GO" id="GO:0006633">
    <property type="term" value="P:fatty acid biosynthetic process"/>
    <property type="evidence" value="ECO:0007669"/>
    <property type="project" value="TreeGrafter"/>
</dbReference>
<comment type="caution">
    <text evidence="10">The sequence shown here is derived from an EMBL/GenBank/DDBJ whole genome shotgun (WGS) entry which is preliminary data.</text>
</comment>
<keyword evidence="3 8" id="KW-0812">Transmembrane</keyword>
<dbReference type="PROSITE" id="PS00061">
    <property type="entry name" value="ADH_SHORT"/>
    <property type="match status" value="1"/>
</dbReference>
<dbReference type="AlphaFoldDB" id="A0AAV9PHZ6"/>
<dbReference type="Pfam" id="PF02656">
    <property type="entry name" value="DUF202"/>
    <property type="match status" value="1"/>
</dbReference>
<evidence type="ECO:0000313" key="11">
    <source>
        <dbReference type="Proteomes" id="UP001337655"/>
    </source>
</evidence>
<accession>A0AAV9PHZ6</accession>
<evidence type="ECO:0000259" key="9">
    <source>
        <dbReference type="Pfam" id="PF02656"/>
    </source>
</evidence>
<evidence type="ECO:0000256" key="1">
    <source>
        <dbReference type="ARBA" id="ARBA00004127"/>
    </source>
</evidence>
<dbReference type="PANTHER" id="PTHR42760:SF83">
    <property type="entry name" value="(3R)-3-HYDROXYACYL-COA DEHYDROGENASE"/>
    <property type="match status" value="1"/>
</dbReference>
<feature type="transmembrane region" description="Helical" evidence="8">
    <location>
        <begin position="291"/>
        <end position="311"/>
    </location>
</feature>
<dbReference type="PRINTS" id="PR00081">
    <property type="entry name" value="GDHRDH"/>
</dbReference>
<evidence type="ECO:0000256" key="7">
    <source>
        <dbReference type="ARBA" id="ARBA00023136"/>
    </source>
</evidence>
<comment type="subcellular location">
    <subcellularLocation>
        <location evidence="1">Endomembrane system</location>
        <topology evidence="1">Multi-pass membrane protein</topology>
    </subcellularLocation>
</comment>
<proteinExistence type="inferred from homology"/>
<organism evidence="10 11">
    <name type="scientific">Saxophila tyrrhenica</name>
    <dbReference type="NCBI Taxonomy" id="1690608"/>
    <lineage>
        <taxon>Eukaryota</taxon>
        <taxon>Fungi</taxon>
        <taxon>Dikarya</taxon>
        <taxon>Ascomycota</taxon>
        <taxon>Pezizomycotina</taxon>
        <taxon>Dothideomycetes</taxon>
        <taxon>Dothideomycetidae</taxon>
        <taxon>Mycosphaerellales</taxon>
        <taxon>Extremaceae</taxon>
        <taxon>Saxophila</taxon>
    </lineage>
</organism>
<dbReference type="InterPro" id="IPR002347">
    <property type="entry name" value="SDR_fam"/>
</dbReference>
<feature type="transmembrane region" description="Helical" evidence="8">
    <location>
        <begin position="253"/>
        <end position="271"/>
    </location>
</feature>
<dbReference type="Proteomes" id="UP001337655">
    <property type="component" value="Unassembled WGS sequence"/>
</dbReference>
<dbReference type="EMBL" id="JAVRRT010000003">
    <property type="protein sequence ID" value="KAK5173330.1"/>
    <property type="molecule type" value="Genomic_DNA"/>
</dbReference>
<keyword evidence="6" id="KW-0560">Oxidoreductase</keyword>
<evidence type="ECO:0000256" key="8">
    <source>
        <dbReference type="SAM" id="Phobius"/>
    </source>
</evidence>